<dbReference type="PROSITE" id="PS50863">
    <property type="entry name" value="B3"/>
    <property type="match status" value="1"/>
</dbReference>
<dbReference type="AlphaFoldDB" id="A0ABD3TVY6"/>
<dbReference type="SMART" id="SM01019">
    <property type="entry name" value="B3"/>
    <property type="match status" value="1"/>
</dbReference>
<comment type="caution">
    <text evidence="7">The sequence shown here is derived from an EMBL/GenBank/DDBJ whole genome shotgun (WGS) entry which is preliminary data.</text>
</comment>
<comment type="subcellular location">
    <subcellularLocation>
        <location evidence="1">Nucleus</location>
    </subcellularLocation>
</comment>
<dbReference type="SUPFAM" id="SSF101936">
    <property type="entry name" value="DNA-binding pseudobarrel domain"/>
    <property type="match status" value="1"/>
</dbReference>
<organism evidence="7 8">
    <name type="scientific">Penstemon smallii</name>
    <dbReference type="NCBI Taxonomy" id="265156"/>
    <lineage>
        <taxon>Eukaryota</taxon>
        <taxon>Viridiplantae</taxon>
        <taxon>Streptophyta</taxon>
        <taxon>Embryophyta</taxon>
        <taxon>Tracheophyta</taxon>
        <taxon>Spermatophyta</taxon>
        <taxon>Magnoliopsida</taxon>
        <taxon>eudicotyledons</taxon>
        <taxon>Gunneridae</taxon>
        <taxon>Pentapetalae</taxon>
        <taxon>asterids</taxon>
        <taxon>lamiids</taxon>
        <taxon>Lamiales</taxon>
        <taxon>Plantaginaceae</taxon>
        <taxon>Cheloneae</taxon>
        <taxon>Penstemon</taxon>
    </lineage>
</organism>
<reference evidence="7 8" key="1">
    <citation type="submission" date="2024-12" db="EMBL/GenBank/DDBJ databases">
        <title>The unique morphological basis and parallel evolutionary history of personate flowers in Penstemon.</title>
        <authorList>
            <person name="Depatie T.H."/>
            <person name="Wessinger C.A."/>
        </authorList>
    </citation>
    <scope>NUCLEOTIDE SEQUENCE [LARGE SCALE GENOMIC DNA]</scope>
    <source>
        <strain evidence="7">WTNN_2</strain>
        <tissue evidence="7">Leaf</tissue>
    </source>
</reference>
<dbReference type="Gene3D" id="2.40.330.10">
    <property type="entry name" value="DNA-binding pseudobarrel domain"/>
    <property type="match status" value="1"/>
</dbReference>
<name>A0ABD3TVY6_9LAMI</name>
<evidence type="ECO:0000256" key="1">
    <source>
        <dbReference type="ARBA" id="ARBA00004123"/>
    </source>
</evidence>
<dbReference type="PANTHER" id="PTHR31391:SF4">
    <property type="entry name" value="B3 DOMAIN-CONTAINING PROTEIN OS03G0184500"/>
    <property type="match status" value="1"/>
</dbReference>
<evidence type="ECO:0000256" key="5">
    <source>
        <dbReference type="ARBA" id="ARBA00023242"/>
    </source>
</evidence>
<evidence type="ECO:0000313" key="7">
    <source>
        <dbReference type="EMBL" id="KAL3840388.1"/>
    </source>
</evidence>
<keyword evidence="5" id="KW-0539">Nucleus</keyword>
<accession>A0ABD3TVY6</accession>
<dbReference type="CDD" id="cd10017">
    <property type="entry name" value="B3_DNA"/>
    <property type="match status" value="1"/>
</dbReference>
<feature type="domain" description="TF-B3" evidence="6">
    <location>
        <begin position="129"/>
        <end position="220"/>
    </location>
</feature>
<proteinExistence type="predicted"/>
<keyword evidence="4" id="KW-0804">Transcription</keyword>
<dbReference type="GO" id="GO:0003677">
    <property type="term" value="F:DNA binding"/>
    <property type="evidence" value="ECO:0007669"/>
    <property type="project" value="UniProtKB-KW"/>
</dbReference>
<dbReference type="EMBL" id="JBJXBP010000003">
    <property type="protein sequence ID" value="KAL3840388.1"/>
    <property type="molecule type" value="Genomic_DNA"/>
</dbReference>
<evidence type="ECO:0000313" key="8">
    <source>
        <dbReference type="Proteomes" id="UP001634393"/>
    </source>
</evidence>
<protein>
    <recommendedName>
        <fullName evidence="6">TF-B3 domain-containing protein</fullName>
    </recommendedName>
</protein>
<keyword evidence="3" id="KW-0238">DNA-binding</keyword>
<sequence>MVMSKVRYEAVREQRMEENKKRMEQLHLPLLSQALKNASSPKSSPMKKATPRIAKTEVVPVRRSLRFSNNSIPQYKEVTSYERVKLPRRVTHRTKDISNRVYASDESRECAMKKAEELESGLGSDFPTFVRTMLPSHVSGGFWLGLSMYHCKRMLPKSDGVIILVDEQGEEWPVIYLARKTGLSGGWKKFSVDHELVDGDALVFQLIRPTVFKVFIVRVMNSSGNTSNEEETKSD</sequence>
<dbReference type="InterPro" id="IPR044837">
    <property type="entry name" value="REM16-like"/>
</dbReference>
<dbReference type="Pfam" id="PF02362">
    <property type="entry name" value="B3"/>
    <property type="match status" value="1"/>
</dbReference>
<keyword evidence="2" id="KW-0805">Transcription regulation</keyword>
<gene>
    <name evidence="7" type="ORF">ACJIZ3_024979</name>
</gene>
<dbReference type="InterPro" id="IPR003340">
    <property type="entry name" value="B3_DNA-bd"/>
</dbReference>
<evidence type="ECO:0000259" key="6">
    <source>
        <dbReference type="PROSITE" id="PS50863"/>
    </source>
</evidence>
<dbReference type="InterPro" id="IPR015300">
    <property type="entry name" value="DNA-bd_pseudobarrel_sf"/>
</dbReference>
<dbReference type="Proteomes" id="UP001634393">
    <property type="component" value="Unassembled WGS sequence"/>
</dbReference>
<evidence type="ECO:0000256" key="4">
    <source>
        <dbReference type="ARBA" id="ARBA00023163"/>
    </source>
</evidence>
<evidence type="ECO:0000256" key="3">
    <source>
        <dbReference type="ARBA" id="ARBA00023125"/>
    </source>
</evidence>
<keyword evidence="8" id="KW-1185">Reference proteome</keyword>
<evidence type="ECO:0000256" key="2">
    <source>
        <dbReference type="ARBA" id="ARBA00023015"/>
    </source>
</evidence>
<dbReference type="GO" id="GO:0005634">
    <property type="term" value="C:nucleus"/>
    <property type="evidence" value="ECO:0007669"/>
    <property type="project" value="UniProtKB-SubCell"/>
</dbReference>
<dbReference type="PANTHER" id="PTHR31391">
    <property type="entry name" value="B3 DOMAIN-CONTAINING PROTEIN OS11G0197600-RELATED"/>
    <property type="match status" value="1"/>
</dbReference>